<dbReference type="InterPro" id="IPR008927">
    <property type="entry name" value="6-PGluconate_DH-like_C_sf"/>
</dbReference>
<accession>A0A645J9S3</accession>
<evidence type="ECO:0000256" key="2">
    <source>
        <dbReference type="ARBA" id="ARBA00022857"/>
    </source>
</evidence>
<feature type="domain" description="Pyrroline-5-carboxylate reductase dimerisation" evidence="4">
    <location>
        <begin position="45"/>
        <end position="148"/>
    </location>
</feature>
<dbReference type="InterPro" id="IPR029036">
    <property type="entry name" value="P5CR_dimer"/>
</dbReference>
<organism evidence="5">
    <name type="scientific">bioreactor metagenome</name>
    <dbReference type="NCBI Taxonomy" id="1076179"/>
    <lineage>
        <taxon>unclassified sequences</taxon>
        <taxon>metagenomes</taxon>
        <taxon>ecological metagenomes</taxon>
    </lineage>
</organism>
<dbReference type="HAMAP" id="MF_01925">
    <property type="entry name" value="P5C_reductase"/>
    <property type="match status" value="1"/>
</dbReference>
<dbReference type="InterPro" id="IPR000304">
    <property type="entry name" value="Pyrroline-COOH_reductase"/>
</dbReference>
<reference evidence="5" key="1">
    <citation type="submission" date="2019-08" db="EMBL/GenBank/DDBJ databases">
        <authorList>
            <person name="Kucharzyk K."/>
            <person name="Murdoch R.W."/>
            <person name="Higgins S."/>
            <person name="Loffler F."/>
        </authorList>
    </citation>
    <scope>NUCLEOTIDE SEQUENCE</scope>
</reference>
<dbReference type="Gene3D" id="3.40.50.720">
    <property type="entry name" value="NAD(P)-binding Rossmann-like Domain"/>
    <property type="match status" value="1"/>
</dbReference>
<dbReference type="EMBL" id="VSSQ01135689">
    <property type="protein sequence ID" value="MPN60425.1"/>
    <property type="molecule type" value="Genomic_DNA"/>
</dbReference>
<name>A0A645J9S3_9ZZZZ</name>
<proteinExistence type="inferred from homology"/>
<dbReference type="PANTHER" id="PTHR11645:SF0">
    <property type="entry name" value="PYRROLINE-5-CARBOXYLATE REDUCTASE 3"/>
    <property type="match status" value="1"/>
</dbReference>
<evidence type="ECO:0000313" key="5">
    <source>
        <dbReference type="EMBL" id="MPN60425.1"/>
    </source>
</evidence>
<keyword evidence="2" id="KW-0521">NADP</keyword>
<protein>
    <submittedName>
        <fullName evidence="5">Pyrroline-5-carboxylate reductase</fullName>
        <ecNumber evidence="5">1.5.1.2</ecNumber>
    </submittedName>
</protein>
<dbReference type="PROSITE" id="PS00521">
    <property type="entry name" value="P5CR"/>
    <property type="match status" value="1"/>
</dbReference>
<dbReference type="PANTHER" id="PTHR11645">
    <property type="entry name" value="PYRROLINE-5-CARBOXYLATE REDUCTASE"/>
    <property type="match status" value="1"/>
</dbReference>
<dbReference type="GO" id="GO:0004735">
    <property type="term" value="F:pyrroline-5-carboxylate reductase activity"/>
    <property type="evidence" value="ECO:0007669"/>
    <property type="project" value="UniProtKB-EC"/>
</dbReference>
<dbReference type="AlphaFoldDB" id="A0A645J9S3"/>
<gene>
    <name evidence="5" type="primary">proC_57</name>
    <name evidence="5" type="ORF">SDC9_208153</name>
</gene>
<comment type="similarity">
    <text evidence="1">Belongs to the pyrroline-5-carboxylate reductase family.</text>
</comment>
<dbReference type="Pfam" id="PF14748">
    <property type="entry name" value="P5CR_dimer"/>
    <property type="match status" value="1"/>
</dbReference>
<dbReference type="SUPFAM" id="SSF48179">
    <property type="entry name" value="6-phosphogluconate dehydrogenase C-terminal domain-like"/>
    <property type="match status" value="1"/>
</dbReference>
<keyword evidence="3 5" id="KW-0560">Oxidoreductase</keyword>
<dbReference type="Gene3D" id="1.10.3730.10">
    <property type="entry name" value="ProC C-terminal domain-like"/>
    <property type="match status" value="1"/>
</dbReference>
<comment type="caution">
    <text evidence="5">The sequence shown here is derived from an EMBL/GenBank/DDBJ whole genome shotgun (WGS) entry which is preliminary data.</text>
</comment>
<dbReference type="EC" id="1.5.1.2" evidence="5"/>
<dbReference type="InterPro" id="IPR053790">
    <property type="entry name" value="P5CR-like_CS"/>
</dbReference>
<evidence type="ECO:0000256" key="3">
    <source>
        <dbReference type="ARBA" id="ARBA00023002"/>
    </source>
</evidence>
<dbReference type="FunFam" id="1.10.3730.10:FF:000001">
    <property type="entry name" value="Pyrroline-5-carboxylate reductase"/>
    <property type="match status" value="1"/>
</dbReference>
<evidence type="ECO:0000256" key="1">
    <source>
        <dbReference type="ARBA" id="ARBA00005525"/>
    </source>
</evidence>
<dbReference type="GO" id="GO:0055129">
    <property type="term" value="P:L-proline biosynthetic process"/>
    <property type="evidence" value="ECO:0007669"/>
    <property type="project" value="TreeGrafter"/>
</dbReference>
<sequence length="149" mass="15480">MPNTPCLIGQGMCVLDLDTSLTKDDMELASRIFESVGKVEKLPASLINAVTGVSGSGPAYVYIFIEAMADAGVLNGLPRDIAYKLAAQTVLGSAAMVLESGEHPGKLKDAVCSPGGTTIEAVYALERKGFRSAVITAVNDCTEKAKALS</sequence>
<dbReference type="NCBIfam" id="TIGR00112">
    <property type="entry name" value="proC"/>
    <property type="match status" value="1"/>
</dbReference>
<evidence type="ECO:0000259" key="4">
    <source>
        <dbReference type="Pfam" id="PF14748"/>
    </source>
</evidence>